<keyword evidence="1" id="KW-0175">Coiled coil</keyword>
<gene>
    <name evidence="3" type="ORF">K7432_018257</name>
</gene>
<dbReference type="EMBL" id="JASJQH010012324">
    <property type="protein sequence ID" value="KAK9660169.1"/>
    <property type="molecule type" value="Genomic_DNA"/>
</dbReference>
<reference evidence="3 4" key="1">
    <citation type="submission" date="2023-04" db="EMBL/GenBank/DDBJ databases">
        <title>Genome of Basidiobolus ranarum AG-B5.</title>
        <authorList>
            <person name="Stajich J.E."/>
            <person name="Carter-House D."/>
            <person name="Gryganskyi A."/>
        </authorList>
    </citation>
    <scope>NUCLEOTIDE SEQUENCE [LARGE SCALE GENOMIC DNA]</scope>
    <source>
        <strain evidence="3 4">AG-B5</strain>
    </source>
</reference>
<protein>
    <submittedName>
        <fullName evidence="3">Uncharacterized protein</fullName>
    </submittedName>
</protein>
<comment type="caution">
    <text evidence="3">The sequence shown here is derived from an EMBL/GenBank/DDBJ whole genome shotgun (WGS) entry which is preliminary data.</text>
</comment>
<name>A0ABR2VK17_9FUNG</name>
<sequence length="354" mass="38331">MPPKPKQDPTTPERKTLDCFDKSAKKIACPNCGNKGTIRKNGRAGKLRKLTFVCKCTKNVGITLMEDMLGKLRTPSPQVLSPSQFLNRLASPSAPAPRRASSSVSLDTPSPSTRKSPFVPESVSPMLPESPEILEDISSTAPPKVFSSNEDILQKFLAIEKRLTSLESNNTALSIENKRLEAQCKRLKNEVHSAMKAAQDALQKASQECSCHSASTNLNIPKIPVPAPSLEPKKSYSSVLLQQPVSCTSSHEFPSLPPVLEPAPALVADILPEVVAASTSIPATYAGKILTRIMNTSKATSNAQKDPRHLNAETTIPENQSSLTTVPHQKRTYKPPANLPPVSTWTVLLQYSAL</sequence>
<keyword evidence="4" id="KW-1185">Reference proteome</keyword>
<feature type="region of interest" description="Disordered" evidence="2">
    <location>
        <begin position="88"/>
        <end position="124"/>
    </location>
</feature>
<evidence type="ECO:0000256" key="2">
    <source>
        <dbReference type="SAM" id="MobiDB-lite"/>
    </source>
</evidence>
<accession>A0ABR2VK17</accession>
<evidence type="ECO:0000313" key="4">
    <source>
        <dbReference type="Proteomes" id="UP001479436"/>
    </source>
</evidence>
<dbReference type="Proteomes" id="UP001479436">
    <property type="component" value="Unassembled WGS sequence"/>
</dbReference>
<organism evidence="3 4">
    <name type="scientific">Basidiobolus ranarum</name>
    <dbReference type="NCBI Taxonomy" id="34480"/>
    <lineage>
        <taxon>Eukaryota</taxon>
        <taxon>Fungi</taxon>
        <taxon>Fungi incertae sedis</taxon>
        <taxon>Zoopagomycota</taxon>
        <taxon>Entomophthoromycotina</taxon>
        <taxon>Basidiobolomycetes</taxon>
        <taxon>Basidiobolales</taxon>
        <taxon>Basidiobolaceae</taxon>
        <taxon>Basidiobolus</taxon>
    </lineage>
</organism>
<evidence type="ECO:0000313" key="3">
    <source>
        <dbReference type="EMBL" id="KAK9660169.1"/>
    </source>
</evidence>
<feature type="compositionally biased region" description="Low complexity" evidence="2">
    <location>
        <begin position="90"/>
        <end position="113"/>
    </location>
</feature>
<proteinExistence type="predicted"/>
<evidence type="ECO:0000256" key="1">
    <source>
        <dbReference type="SAM" id="Coils"/>
    </source>
</evidence>
<feature type="coiled-coil region" evidence="1">
    <location>
        <begin position="163"/>
        <end position="208"/>
    </location>
</feature>